<dbReference type="Gene3D" id="3.90.550.10">
    <property type="entry name" value="Spore Coat Polysaccharide Biosynthesis Protein SpsA, Chain A"/>
    <property type="match status" value="1"/>
</dbReference>
<dbReference type="PANTHER" id="PTHR22916:SF3">
    <property type="entry name" value="UDP-GLCNAC:BETAGAL BETA-1,3-N-ACETYLGLUCOSAMINYLTRANSFERASE-LIKE PROTEIN 1"/>
    <property type="match status" value="1"/>
</dbReference>
<dbReference type="InterPro" id="IPR029044">
    <property type="entry name" value="Nucleotide-diphossugar_trans"/>
</dbReference>
<reference evidence="2 3" key="1">
    <citation type="journal article" date="2004" name="Proc. Natl. Acad. Sci. U.S.A.">
        <title>Genome sequence of Picrophilus torridus and its implications for life around pH 0.</title>
        <authorList>
            <person name="Futterer O."/>
            <person name="Angelov A."/>
            <person name="Liesegang H."/>
            <person name="Gottschalk G."/>
            <person name="Schleper C."/>
            <person name="Schepers B."/>
            <person name="Dock C."/>
            <person name="Antranikian G."/>
            <person name="Liebl W."/>
        </authorList>
    </citation>
    <scope>NUCLEOTIDE SEQUENCE [LARGE SCALE GENOMIC DNA]</scope>
    <source>
        <strain evidence="3">ATCC 700027 / DSM 9790 / JCM 10055 / NBRC 100828</strain>
    </source>
</reference>
<dbReference type="CDD" id="cd00761">
    <property type="entry name" value="Glyco_tranf_GTA_type"/>
    <property type="match status" value="1"/>
</dbReference>
<dbReference type="HOGENOM" id="CLU_2313885_0_0_2"/>
<evidence type="ECO:0000313" key="3">
    <source>
        <dbReference type="Proteomes" id="UP000000438"/>
    </source>
</evidence>
<dbReference type="CAZy" id="GT2">
    <property type="family name" value="Glycosyltransferase Family 2"/>
</dbReference>
<dbReference type="eggNOG" id="arCOG01397">
    <property type="taxonomic scope" value="Archaea"/>
</dbReference>
<dbReference type="EC" id="2.4.1.-" evidence="2"/>
<dbReference type="RefSeq" id="WP_011177106.1">
    <property type="nucleotide sequence ID" value="NC_005877.1"/>
</dbReference>
<proteinExistence type="predicted"/>
<name>Q6L2B2_PICTO</name>
<dbReference type="OrthoDB" id="56830at2157"/>
<dbReference type="InParanoid" id="Q6L2B2"/>
<dbReference type="PATRIC" id="fig|263820.9.peg.326"/>
<dbReference type="KEGG" id="pto:PTO0305"/>
<dbReference type="SUPFAM" id="SSF53448">
    <property type="entry name" value="Nucleotide-diphospho-sugar transferases"/>
    <property type="match status" value="1"/>
</dbReference>
<keyword evidence="2" id="KW-0328">Glycosyltransferase</keyword>
<dbReference type="Proteomes" id="UP000000438">
    <property type="component" value="Chromosome"/>
</dbReference>
<dbReference type="EMBL" id="AE017261">
    <property type="protein sequence ID" value="AAT42890.1"/>
    <property type="molecule type" value="Genomic_DNA"/>
</dbReference>
<evidence type="ECO:0000313" key="2">
    <source>
        <dbReference type="EMBL" id="AAT42890.1"/>
    </source>
</evidence>
<protein>
    <submittedName>
        <fullName evidence="2">Glycosyltransferase</fullName>
        <ecNumber evidence="2">2.4.1.-</ecNumber>
    </submittedName>
</protein>
<dbReference type="AlphaFoldDB" id="Q6L2B2"/>
<dbReference type="GeneID" id="2845145"/>
<keyword evidence="2" id="KW-0808">Transferase</keyword>
<dbReference type="PaxDb" id="263820-PTO0305"/>
<organism evidence="2 3">
    <name type="scientific">Picrophilus torridus (strain ATCC 700027 / DSM 9790 / JCM 10055 / NBRC 100828 / KAW 2/3)</name>
    <dbReference type="NCBI Taxonomy" id="1122961"/>
    <lineage>
        <taxon>Archaea</taxon>
        <taxon>Methanobacteriati</taxon>
        <taxon>Thermoplasmatota</taxon>
        <taxon>Thermoplasmata</taxon>
        <taxon>Thermoplasmatales</taxon>
        <taxon>Picrophilaceae</taxon>
        <taxon>Picrophilus</taxon>
    </lineage>
</organism>
<dbReference type="GO" id="GO:0016758">
    <property type="term" value="F:hexosyltransferase activity"/>
    <property type="evidence" value="ECO:0007669"/>
    <property type="project" value="UniProtKB-ARBA"/>
</dbReference>
<feature type="domain" description="Glycosyltransferase 2-like" evidence="1">
    <location>
        <begin position="7"/>
        <end position="106"/>
    </location>
</feature>
<sequence length="109" mass="12803">MEDLFISVIITAYNRKEFLLDAVKSALNQTLSKEKYEIIVIKNYNDDNIDEFLNKNNIKNIIMDGTIGEYLYKGINESKGDIISFLDDDDLFFNNKLEYVYNLFKKIII</sequence>
<dbReference type="InterPro" id="IPR001173">
    <property type="entry name" value="Glyco_trans_2-like"/>
</dbReference>
<dbReference type="Pfam" id="PF00535">
    <property type="entry name" value="Glycos_transf_2"/>
    <property type="match status" value="1"/>
</dbReference>
<gene>
    <name evidence="2" type="ordered locus">PTO0305</name>
</gene>
<accession>Q6L2B2</accession>
<evidence type="ECO:0000259" key="1">
    <source>
        <dbReference type="Pfam" id="PF00535"/>
    </source>
</evidence>
<dbReference type="PANTHER" id="PTHR22916">
    <property type="entry name" value="GLYCOSYLTRANSFERASE"/>
    <property type="match status" value="1"/>
</dbReference>